<feature type="compositionally biased region" description="Basic residues" evidence="1">
    <location>
        <begin position="231"/>
        <end position="240"/>
    </location>
</feature>
<keyword evidence="3" id="KW-1185">Reference proteome</keyword>
<comment type="caution">
    <text evidence="2">The sequence shown here is derived from an EMBL/GenBank/DDBJ whole genome shotgun (WGS) entry which is preliminary data.</text>
</comment>
<evidence type="ECO:0000313" key="2">
    <source>
        <dbReference type="EMBL" id="KAJ7193646.1"/>
    </source>
</evidence>
<protein>
    <submittedName>
        <fullName evidence="2">Uncharacterized protein</fullName>
    </submittedName>
</protein>
<evidence type="ECO:0000256" key="1">
    <source>
        <dbReference type="SAM" id="MobiDB-lite"/>
    </source>
</evidence>
<dbReference type="Proteomes" id="UP001219525">
    <property type="component" value="Unassembled WGS sequence"/>
</dbReference>
<dbReference type="EMBL" id="JARJCW010000106">
    <property type="protein sequence ID" value="KAJ7193646.1"/>
    <property type="molecule type" value="Genomic_DNA"/>
</dbReference>
<organism evidence="2 3">
    <name type="scientific">Mycena pura</name>
    <dbReference type="NCBI Taxonomy" id="153505"/>
    <lineage>
        <taxon>Eukaryota</taxon>
        <taxon>Fungi</taxon>
        <taxon>Dikarya</taxon>
        <taxon>Basidiomycota</taxon>
        <taxon>Agaricomycotina</taxon>
        <taxon>Agaricomycetes</taxon>
        <taxon>Agaricomycetidae</taxon>
        <taxon>Agaricales</taxon>
        <taxon>Marasmiineae</taxon>
        <taxon>Mycenaceae</taxon>
        <taxon>Mycena</taxon>
    </lineage>
</organism>
<gene>
    <name evidence="2" type="ORF">GGX14DRAFT_405381</name>
</gene>
<reference evidence="2" key="1">
    <citation type="submission" date="2023-03" db="EMBL/GenBank/DDBJ databases">
        <title>Massive genome expansion in bonnet fungi (Mycena s.s.) driven by repeated elements and novel gene families across ecological guilds.</title>
        <authorList>
            <consortium name="Lawrence Berkeley National Laboratory"/>
            <person name="Harder C.B."/>
            <person name="Miyauchi S."/>
            <person name="Viragh M."/>
            <person name="Kuo A."/>
            <person name="Thoen E."/>
            <person name="Andreopoulos B."/>
            <person name="Lu D."/>
            <person name="Skrede I."/>
            <person name="Drula E."/>
            <person name="Henrissat B."/>
            <person name="Morin E."/>
            <person name="Kohler A."/>
            <person name="Barry K."/>
            <person name="LaButti K."/>
            <person name="Morin E."/>
            <person name="Salamov A."/>
            <person name="Lipzen A."/>
            <person name="Mereny Z."/>
            <person name="Hegedus B."/>
            <person name="Baldrian P."/>
            <person name="Stursova M."/>
            <person name="Weitz H."/>
            <person name="Taylor A."/>
            <person name="Grigoriev I.V."/>
            <person name="Nagy L.G."/>
            <person name="Martin F."/>
            <person name="Kauserud H."/>
        </authorList>
    </citation>
    <scope>NUCLEOTIDE SEQUENCE</scope>
    <source>
        <strain evidence="2">9144</strain>
    </source>
</reference>
<proteinExistence type="predicted"/>
<dbReference type="AlphaFoldDB" id="A0AAD6Y4D6"/>
<sequence length="240" mass="26889">MPEKIYKVTKYDEFARFWNRRVTQQSPAELDSSKRIYFKLPEQLERHHKKSIQWKTTRATLIAQGCRSARNHARACGGQLRSRSPAGTDLVSALVGVDLSSFNPTAMRQQLRAQRAVYTASAAIPSLEPAPVQPEEQPLAQPEVQQTILAFAPTEHDGDYELMEVERPTKKARAAAQQADPGKKRAERRCALCAHAKCGQELTCKGKGGREKCGYKNQPSHGELGFDVATRKRHHRTRGS</sequence>
<feature type="region of interest" description="Disordered" evidence="1">
    <location>
        <begin position="209"/>
        <end position="240"/>
    </location>
</feature>
<accession>A0AAD6Y4D6</accession>
<evidence type="ECO:0000313" key="3">
    <source>
        <dbReference type="Proteomes" id="UP001219525"/>
    </source>
</evidence>
<name>A0AAD6Y4D6_9AGAR</name>